<dbReference type="EMBL" id="JAVDWQ010000015">
    <property type="protein sequence ID" value="MDR7211806.1"/>
    <property type="molecule type" value="Genomic_DNA"/>
</dbReference>
<reference evidence="1 2" key="1">
    <citation type="submission" date="2023-07" db="EMBL/GenBank/DDBJ databases">
        <title>Sorghum-associated microbial communities from plants grown in Nebraska, USA.</title>
        <authorList>
            <person name="Schachtman D."/>
        </authorList>
    </citation>
    <scope>NUCLEOTIDE SEQUENCE [LARGE SCALE GENOMIC DNA]</scope>
    <source>
        <strain evidence="1 2">4129</strain>
    </source>
</reference>
<proteinExistence type="predicted"/>
<accession>A0ABU1YC25</accession>
<evidence type="ECO:0000313" key="1">
    <source>
        <dbReference type="EMBL" id="MDR7211806.1"/>
    </source>
</evidence>
<dbReference type="Proteomes" id="UP001269081">
    <property type="component" value="Unassembled WGS sequence"/>
</dbReference>
<organism evidence="1 2">
    <name type="scientific">Flavobacterium piscis</name>
    <dbReference type="NCBI Taxonomy" id="1114874"/>
    <lineage>
        <taxon>Bacteria</taxon>
        <taxon>Pseudomonadati</taxon>
        <taxon>Bacteroidota</taxon>
        <taxon>Flavobacteriia</taxon>
        <taxon>Flavobacteriales</taxon>
        <taxon>Flavobacteriaceae</taxon>
        <taxon>Flavobacterium</taxon>
    </lineage>
</organism>
<protein>
    <submittedName>
        <fullName evidence="1">Uncharacterized protein</fullName>
    </submittedName>
</protein>
<sequence>MGVVSCKNNRNFEYIDIVRLWNLNMIIESILKYLKIKKDQKTKC</sequence>
<comment type="caution">
    <text evidence="1">The sequence shown here is derived from an EMBL/GenBank/DDBJ whole genome shotgun (WGS) entry which is preliminary data.</text>
</comment>
<gene>
    <name evidence="1" type="ORF">J2W48_003763</name>
</gene>
<evidence type="ECO:0000313" key="2">
    <source>
        <dbReference type="Proteomes" id="UP001269081"/>
    </source>
</evidence>
<name>A0ABU1YC25_9FLAO</name>
<keyword evidence="2" id="KW-1185">Reference proteome</keyword>